<accession>A0A392RNG3</accession>
<name>A0A392RNG3_9FABA</name>
<reference evidence="2 3" key="1">
    <citation type="journal article" date="2018" name="Front. Plant Sci.">
        <title>Red Clover (Trifolium pratense) and Zigzag Clover (T. medium) - A Picture of Genomic Similarities and Differences.</title>
        <authorList>
            <person name="Dluhosova J."/>
            <person name="Istvanek J."/>
            <person name="Nedelnik J."/>
            <person name="Repkova J."/>
        </authorList>
    </citation>
    <scope>NUCLEOTIDE SEQUENCE [LARGE SCALE GENOMIC DNA]</scope>
    <source>
        <strain evidence="3">cv. 10/8</strain>
        <tissue evidence="2">Leaf</tissue>
    </source>
</reference>
<feature type="transmembrane region" description="Helical" evidence="1">
    <location>
        <begin position="26"/>
        <end position="43"/>
    </location>
</feature>
<keyword evidence="1" id="KW-0472">Membrane</keyword>
<dbReference type="Proteomes" id="UP000265520">
    <property type="component" value="Unassembled WGS sequence"/>
</dbReference>
<protein>
    <submittedName>
        <fullName evidence="2">Uncharacterized protein</fullName>
    </submittedName>
</protein>
<dbReference type="AlphaFoldDB" id="A0A392RNG3"/>
<evidence type="ECO:0000256" key="1">
    <source>
        <dbReference type="SAM" id="Phobius"/>
    </source>
</evidence>
<comment type="caution">
    <text evidence="2">The sequence shown here is derived from an EMBL/GenBank/DDBJ whole genome shotgun (WGS) entry which is preliminary data.</text>
</comment>
<sequence length="44" mass="4814">MAAPPSFHTLLFPATAAVVPLSPSFLLDLVVLGTWWVVVFQAFR</sequence>
<dbReference type="EMBL" id="LXQA010252893">
    <property type="protein sequence ID" value="MCI38188.1"/>
    <property type="molecule type" value="Genomic_DNA"/>
</dbReference>
<evidence type="ECO:0000313" key="3">
    <source>
        <dbReference type="Proteomes" id="UP000265520"/>
    </source>
</evidence>
<evidence type="ECO:0000313" key="2">
    <source>
        <dbReference type="EMBL" id="MCI38188.1"/>
    </source>
</evidence>
<keyword evidence="3" id="KW-1185">Reference proteome</keyword>
<keyword evidence="1" id="KW-1133">Transmembrane helix</keyword>
<proteinExistence type="predicted"/>
<keyword evidence="1" id="KW-0812">Transmembrane</keyword>
<feature type="non-terminal residue" evidence="2">
    <location>
        <position position="44"/>
    </location>
</feature>
<organism evidence="2 3">
    <name type="scientific">Trifolium medium</name>
    <dbReference type="NCBI Taxonomy" id="97028"/>
    <lineage>
        <taxon>Eukaryota</taxon>
        <taxon>Viridiplantae</taxon>
        <taxon>Streptophyta</taxon>
        <taxon>Embryophyta</taxon>
        <taxon>Tracheophyta</taxon>
        <taxon>Spermatophyta</taxon>
        <taxon>Magnoliopsida</taxon>
        <taxon>eudicotyledons</taxon>
        <taxon>Gunneridae</taxon>
        <taxon>Pentapetalae</taxon>
        <taxon>rosids</taxon>
        <taxon>fabids</taxon>
        <taxon>Fabales</taxon>
        <taxon>Fabaceae</taxon>
        <taxon>Papilionoideae</taxon>
        <taxon>50 kb inversion clade</taxon>
        <taxon>NPAAA clade</taxon>
        <taxon>Hologalegina</taxon>
        <taxon>IRL clade</taxon>
        <taxon>Trifolieae</taxon>
        <taxon>Trifolium</taxon>
    </lineage>
</organism>